<gene>
    <name evidence="7" type="primary">lpxD</name>
    <name evidence="10" type="ORF">LX69_00048</name>
</gene>
<evidence type="ECO:0000259" key="8">
    <source>
        <dbReference type="Pfam" id="PF04613"/>
    </source>
</evidence>
<dbReference type="Pfam" id="PF25087">
    <property type="entry name" value="GMPPB_C"/>
    <property type="match status" value="1"/>
</dbReference>
<evidence type="ECO:0000259" key="9">
    <source>
        <dbReference type="Pfam" id="PF25087"/>
    </source>
</evidence>
<dbReference type="InterPro" id="IPR018357">
    <property type="entry name" value="Hexapep_transf_CS"/>
</dbReference>
<comment type="pathway">
    <text evidence="7">Bacterial outer membrane biogenesis; LPS lipid A biosynthesis.</text>
</comment>
<evidence type="ECO:0000256" key="5">
    <source>
        <dbReference type="ARBA" id="ARBA00023098"/>
    </source>
</evidence>
<evidence type="ECO:0000313" key="11">
    <source>
        <dbReference type="Proteomes" id="UP000249239"/>
    </source>
</evidence>
<dbReference type="UniPathway" id="UPA00973"/>
<dbReference type="HAMAP" id="MF_00523">
    <property type="entry name" value="LpxD"/>
    <property type="match status" value="1"/>
</dbReference>
<dbReference type="PANTHER" id="PTHR43378:SF2">
    <property type="entry name" value="UDP-3-O-ACYLGLUCOSAMINE N-ACYLTRANSFERASE 1, MITOCHONDRIAL-RELATED"/>
    <property type="match status" value="1"/>
</dbReference>
<name>A0A2W7NRA6_9BACT</name>
<accession>A0A2W7NRA6</accession>
<dbReference type="PANTHER" id="PTHR43378">
    <property type="entry name" value="UDP-3-O-ACYLGLUCOSAMINE N-ACYLTRANSFERASE"/>
    <property type="match status" value="1"/>
</dbReference>
<dbReference type="EC" id="2.3.1.191" evidence="7"/>
<dbReference type="InterPro" id="IPR001451">
    <property type="entry name" value="Hexapep"/>
</dbReference>
<feature type="domain" description="UDP-3-O-[3-hydroxymyristoyl] glucosamine N-acyltransferase non-repeat region" evidence="8">
    <location>
        <begin position="24"/>
        <end position="89"/>
    </location>
</feature>
<evidence type="ECO:0000256" key="7">
    <source>
        <dbReference type="HAMAP-Rule" id="MF_00523"/>
    </source>
</evidence>
<evidence type="ECO:0000256" key="6">
    <source>
        <dbReference type="ARBA" id="ARBA00023315"/>
    </source>
</evidence>
<proteinExistence type="inferred from homology"/>
<dbReference type="CDD" id="cd03352">
    <property type="entry name" value="LbH_LpxD"/>
    <property type="match status" value="1"/>
</dbReference>
<dbReference type="Gene3D" id="3.40.1390.10">
    <property type="entry name" value="MurE/MurF, N-terminal domain"/>
    <property type="match status" value="1"/>
</dbReference>
<evidence type="ECO:0000256" key="3">
    <source>
        <dbReference type="ARBA" id="ARBA00022679"/>
    </source>
</evidence>
<organism evidence="10 11">
    <name type="scientific">Breznakibacter xylanolyticus</name>
    <dbReference type="NCBI Taxonomy" id="990"/>
    <lineage>
        <taxon>Bacteria</taxon>
        <taxon>Pseudomonadati</taxon>
        <taxon>Bacteroidota</taxon>
        <taxon>Bacteroidia</taxon>
        <taxon>Marinilabiliales</taxon>
        <taxon>Marinilabiliaceae</taxon>
        <taxon>Breznakibacter</taxon>
    </lineage>
</organism>
<keyword evidence="11" id="KW-1185">Reference proteome</keyword>
<keyword evidence="1 7" id="KW-0444">Lipid biosynthesis</keyword>
<dbReference type="GO" id="GO:0103118">
    <property type="term" value="F:UDP-3-O-[(3R)-3-hydroxyacyl]-glucosamine N-acyltransferase activity"/>
    <property type="evidence" value="ECO:0007669"/>
    <property type="project" value="UniProtKB-EC"/>
</dbReference>
<sequence length="342" mass="36584">MEFTAKQIAELIQGTVEGNPEEPIRGVSKIEEGQPGTLSFLANPKYTHYIYTTGASAVIVNNSFVADQPVNATLIRVSDAYRAIAALLEMYEQSQPQKSGIEQPSYIHSSASVGEFAYVGAFAYIGENVIIGKNVKIYPQAYVGDNVTIGDHTTLYSGVKVYKQCRIGNNCIIHAGAVIGSDGFGFAPDESGQYKKIAQVGNVVIEDNVEIGANTTIDRATMGSTIVRKGAKLDNLIQVAHNVEIGEDCVFAAQAGIAGSTKIGNRCMFGGQVGLAGHITIADEVKLAAQSGIASSIKQQGAVYMGAPGYDVAQYNRSYVIFRKLPEIYKQLNALEKKVSQL</sequence>
<protein>
    <recommendedName>
        <fullName evidence="7">UDP-3-O-acylglucosamine N-acyltransferase</fullName>
        <ecNumber evidence="7">2.3.1.191</ecNumber>
    </recommendedName>
</protein>
<evidence type="ECO:0000256" key="2">
    <source>
        <dbReference type="ARBA" id="ARBA00022556"/>
    </source>
</evidence>
<dbReference type="InterPro" id="IPR011004">
    <property type="entry name" value="Trimer_LpxA-like_sf"/>
</dbReference>
<feature type="domain" description="Mannose-1-phosphate guanyltransferase C-terminal" evidence="9">
    <location>
        <begin position="102"/>
        <end position="182"/>
    </location>
</feature>
<dbReference type="Pfam" id="PF14602">
    <property type="entry name" value="Hexapep_2"/>
    <property type="match status" value="1"/>
</dbReference>
<dbReference type="RefSeq" id="WP_111443799.1">
    <property type="nucleotide sequence ID" value="NZ_QKZK01000001.1"/>
</dbReference>
<dbReference type="InterPro" id="IPR020573">
    <property type="entry name" value="UDP_GlcNAc_AcTrfase_non-rep"/>
</dbReference>
<reference evidence="10 11" key="1">
    <citation type="submission" date="2018-06" db="EMBL/GenBank/DDBJ databases">
        <title>Genomic Encyclopedia of Archaeal and Bacterial Type Strains, Phase II (KMG-II): from individual species to whole genera.</title>
        <authorList>
            <person name="Goeker M."/>
        </authorList>
    </citation>
    <scope>NUCLEOTIDE SEQUENCE [LARGE SCALE GENOMIC DNA]</scope>
    <source>
        <strain evidence="10 11">DSM 6779</strain>
    </source>
</reference>
<comment type="function">
    <text evidence="7">Catalyzes the N-acylation of UDP-3-O-acylglucosamine using 3-hydroxyacyl-ACP as the acyl donor. Is involved in the biosynthesis of lipid A, a phosphorylated glycolipid that anchors the lipopolysaccharide to the outer membrane of the cell.</text>
</comment>
<dbReference type="PROSITE" id="PS00101">
    <property type="entry name" value="HEXAPEP_TRANSFERASES"/>
    <property type="match status" value="1"/>
</dbReference>
<keyword evidence="5 7" id="KW-0443">Lipid metabolism</keyword>
<dbReference type="AlphaFoldDB" id="A0A2W7NRA6"/>
<comment type="catalytic activity">
    <reaction evidence="7">
        <text>a UDP-3-O-[(3R)-3-hydroxyacyl]-alpha-D-glucosamine + a (3R)-hydroxyacyl-[ACP] = a UDP-2-N,3-O-bis[(3R)-3-hydroxyacyl]-alpha-D-glucosamine + holo-[ACP] + H(+)</text>
        <dbReference type="Rhea" id="RHEA:53836"/>
        <dbReference type="Rhea" id="RHEA-COMP:9685"/>
        <dbReference type="Rhea" id="RHEA-COMP:9945"/>
        <dbReference type="ChEBI" id="CHEBI:15378"/>
        <dbReference type="ChEBI" id="CHEBI:64479"/>
        <dbReference type="ChEBI" id="CHEBI:78827"/>
        <dbReference type="ChEBI" id="CHEBI:137740"/>
        <dbReference type="ChEBI" id="CHEBI:137748"/>
        <dbReference type="EC" id="2.3.1.191"/>
    </reaction>
</comment>
<keyword evidence="3 7" id="KW-0808">Transferase</keyword>
<keyword evidence="6 7" id="KW-0012">Acyltransferase</keyword>
<dbReference type="EMBL" id="QKZK01000001">
    <property type="protein sequence ID" value="PZX20627.1"/>
    <property type="molecule type" value="Genomic_DNA"/>
</dbReference>
<dbReference type="GO" id="GO:0016020">
    <property type="term" value="C:membrane"/>
    <property type="evidence" value="ECO:0007669"/>
    <property type="project" value="GOC"/>
</dbReference>
<comment type="subunit">
    <text evidence="7">Homotrimer.</text>
</comment>
<evidence type="ECO:0000313" key="10">
    <source>
        <dbReference type="EMBL" id="PZX20627.1"/>
    </source>
</evidence>
<dbReference type="NCBIfam" id="NF002060">
    <property type="entry name" value="PRK00892.1"/>
    <property type="match status" value="1"/>
</dbReference>
<comment type="similarity">
    <text evidence="7">Belongs to the transferase hexapeptide repeat family. LpxD subfamily.</text>
</comment>
<dbReference type="Pfam" id="PF04613">
    <property type="entry name" value="LpxD"/>
    <property type="match status" value="1"/>
</dbReference>
<keyword evidence="2 7" id="KW-0441">Lipid A biosynthesis</keyword>
<dbReference type="GO" id="GO:0009245">
    <property type="term" value="P:lipid A biosynthetic process"/>
    <property type="evidence" value="ECO:0007669"/>
    <property type="project" value="UniProtKB-UniRule"/>
</dbReference>
<feature type="active site" description="Proton acceptor" evidence="7">
    <location>
        <position position="241"/>
    </location>
</feature>
<dbReference type="Gene3D" id="2.160.10.10">
    <property type="entry name" value="Hexapeptide repeat proteins"/>
    <property type="match status" value="1"/>
</dbReference>
<dbReference type="InterPro" id="IPR056729">
    <property type="entry name" value="GMPPB_C"/>
</dbReference>
<comment type="caution">
    <text evidence="10">The sequence shown here is derived from an EMBL/GenBank/DDBJ whole genome shotgun (WGS) entry which is preliminary data.</text>
</comment>
<dbReference type="NCBIfam" id="TIGR01853">
    <property type="entry name" value="lipid_A_lpxD"/>
    <property type="match status" value="1"/>
</dbReference>
<dbReference type="Proteomes" id="UP000249239">
    <property type="component" value="Unassembled WGS sequence"/>
</dbReference>
<dbReference type="GO" id="GO:0016410">
    <property type="term" value="F:N-acyltransferase activity"/>
    <property type="evidence" value="ECO:0007669"/>
    <property type="project" value="InterPro"/>
</dbReference>
<keyword evidence="4 7" id="KW-0677">Repeat</keyword>
<evidence type="ECO:0000256" key="1">
    <source>
        <dbReference type="ARBA" id="ARBA00022516"/>
    </source>
</evidence>
<dbReference type="OrthoDB" id="9784739at2"/>
<dbReference type="SUPFAM" id="SSF51161">
    <property type="entry name" value="Trimeric LpxA-like enzymes"/>
    <property type="match status" value="1"/>
</dbReference>
<dbReference type="InterPro" id="IPR007691">
    <property type="entry name" value="LpxD"/>
</dbReference>
<evidence type="ECO:0000256" key="4">
    <source>
        <dbReference type="ARBA" id="ARBA00022737"/>
    </source>
</evidence>